<proteinExistence type="predicted"/>
<dbReference type="Proteomes" id="UP000033428">
    <property type="component" value="Unassembled WGS sequence"/>
</dbReference>
<gene>
    <name evidence="2" type="ORF">OMAG_000790</name>
    <name evidence="1" type="ORF">OMAG_002626</name>
</gene>
<dbReference type="EMBL" id="JYNY01000177">
    <property type="protein sequence ID" value="KJJ85343.1"/>
    <property type="molecule type" value="Genomic_DNA"/>
</dbReference>
<name>A0A0F0CQ03_9BACT</name>
<evidence type="ECO:0000313" key="1">
    <source>
        <dbReference type="EMBL" id="KJJ83505.1"/>
    </source>
</evidence>
<organism evidence="1 3">
    <name type="scientific">Candidatus Omnitrophus magneticus</name>
    <dbReference type="NCBI Taxonomy" id="1609969"/>
    <lineage>
        <taxon>Bacteria</taxon>
        <taxon>Pseudomonadati</taxon>
        <taxon>Candidatus Omnitrophota</taxon>
        <taxon>Candidatus Omnitrophus</taxon>
    </lineage>
</organism>
<protein>
    <submittedName>
        <fullName evidence="1">Uncharacterized protein</fullName>
    </submittedName>
</protein>
<dbReference type="AlphaFoldDB" id="A0A0F0CQ03"/>
<dbReference type="EMBL" id="JYNY01000552">
    <property type="protein sequence ID" value="KJJ83505.1"/>
    <property type="molecule type" value="Genomic_DNA"/>
</dbReference>
<keyword evidence="3" id="KW-1185">Reference proteome</keyword>
<comment type="caution">
    <text evidence="1">The sequence shown here is derived from an EMBL/GenBank/DDBJ whole genome shotgun (WGS) entry which is preliminary data.</text>
</comment>
<evidence type="ECO:0000313" key="2">
    <source>
        <dbReference type="EMBL" id="KJJ85343.1"/>
    </source>
</evidence>
<sequence length="55" mass="6295">MPVSMLSSANAVIPEFFEEKYPESIDIPATTRISIFEFLFSAKILQNKNFGLPEW</sequence>
<evidence type="ECO:0000313" key="3">
    <source>
        <dbReference type="Proteomes" id="UP000033428"/>
    </source>
</evidence>
<accession>A0A0F0CQ03</accession>
<reference evidence="1 3" key="1">
    <citation type="submission" date="2015-02" db="EMBL/GenBank/DDBJ databases">
        <title>Single-cell genomics of uncultivated deep-branching MTB reveals a conserved set of magnetosome genes.</title>
        <authorList>
            <person name="Kolinko S."/>
            <person name="Richter M."/>
            <person name="Glockner F.O."/>
            <person name="Brachmann A."/>
            <person name="Schuler D."/>
        </authorList>
    </citation>
    <scope>NUCLEOTIDE SEQUENCE [LARGE SCALE GENOMIC DNA]</scope>
    <source>
        <strain evidence="1">SKK-01</strain>
    </source>
</reference>